<organism evidence="2 3">
    <name type="scientific">Eiseniibacteriota bacterium</name>
    <dbReference type="NCBI Taxonomy" id="2212470"/>
    <lineage>
        <taxon>Bacteria</taxon>
        <taxon>Candidatus Eiseniibacteriota</taxon>
    </lineage>
</organism>
<name>A0A538TSX8_UNCEI</name>
<evidence type="ECO:0000256" key="1">
    <source>
        <dbReference type="SAM" id="SignalP"/>
    </source>
</evidence>
<comment type="caution">
    <text evidence="2">The sequence shown here is derived from an EMBL/GenBank/DDBJ whole genome shotgun (WGS) entry which is preliminary data.</text>
</comment>
<evidence type="ECO:0000313" key="3">
    <source>
        <dbReference type="Proteomes" id="UP000317691"/>
    </source>
</evidence>
<sequence>MPSNVCARGARAAASLAALFATAVALSAGTASAQPPAGGSPGAGAAAAGDSTLHVGVRAPDSTRVARVPVRETGPAQAPAVDFEEQRKAGDASLESALRGRRASIFLPLPLFGAATGALSVPDAGSRLRTYPLGAVADLPTDRTIVAARPYGIGVFDLATVLDNPRADGEETLDLVALSRGLTPEPFDRAGALLAEPVAERAVTRVVPGEGRRERRAKSALYYGNGDAGILDTGARFVSPVLGKGIGGSYARHESDGISPLHHAVSTRYALAGGLPRLLRHDLWVEGEIFKWTVEDEADSVNPFTSEIQTLLGRAEIASRSLTLHARAVGDRRLSRWTLRVGEAKRTRVRPDGSRERWEFPEWSLRWNGELGSASGWIPVASLRADSRRVELVTEGDPLFASRREEARAAAGLRRSLGGAGGAEASVAADWREASPTLLDGRLSVWGEGRAASGRIDLEWAHERPSWVDLLSPASAASVPPPSALYPKFLSISRSGDPSLEPRRLAGALARGSYALSRAVKVEAEGSMRRLHDDFGWDVSRLETIDTIFVDVRAAPRGDGWVSHGSVSFVLQPGALRLRGLGWARGGPDRLSPRAGSPPRYGADGAAAVRLSLFHGDLPAYFGFEVHAQGPRRGIVREPAVAVVDGFIHADFGPAGAFFNFDNVLDHHAPSAIYDVAGDRAVPMPGRSFRFGVVWYLFD</sequence>
<feature type="chain" id="PRO_5021702762" description="TonB-dependent receptor" evidence="1">
    <location>
        <begin position="34"/>
        <end position="699"/>
    </location>
</feature>
<accession>A0A538TSX8</accession>
<evidence type="ECO:0000313" key="2">
    <source>
        <dbReference type="EMBL" id="TMQ66743.1"/>
    </source>
</evidence>
<protein>
    <recommendedName>
        <fullName evidence="4">TonB-dependent receptor</fullName>
    </recommendedName>
</protein>
<gene>
    <name evidence="2" type="ORF">E6K79_02220</name>
</gene>
<dbReference type="AlphaFoldDB" id="A0A538TSX8"/>
<feature type="signal peptide" evidence="1">
    <location>
        <begin position="1"/>
        <end position="33"/>
    </location>
</feature>
<evidence type="ECO:0008006" key="4">
    <source>
        <dbReference type="Google" id="ProtNLM"/>
    </source>
</evidence>
<reference evidence="2 3" key="1">
    <citation type="journal article" date="2019" name="Nat. Microbiol.">
        <title>Mediterranean grassland soil C-N compound turnover is dependent on rainfall and depth, and is mediated by genomically divergent microorganisms.</title>
        <authorList>
            <person name="Diamond S."/>
            <person name="Andeer P.F."/>
            <person name="Li Z."/>
            <person name="Crits-Christoph A."/>
            <person name="Burstein D."/>
            <person name="Anantharaman K."/>
            <person name="Lane K.R."/>
            <person name="Thomas B.C."/>
            <person name="Pan C."/>
            <person name="Northen T.R."/>
            <person name="Banfield J.F."/>
        </authorList>
    </citation>
    <scope>NUCLEOTIDE SEQUENCE [LARGE SCALE GENOMIC DNA]</scope>
    <source>
        <strain evidence="2">WS_9</strain>
    </source>
</reference>
<keyword evidence="1" id="KW-0732">Signal</keyword>
<dbReference type="Proteomes" id="UP000317691">
    <property type="component" value="Unassembled WGS sequence"/>
</dbReference>
<proteinExistence type="predicted"/>
<dbReference type="EMBL" id="VBOZ01000008">
    <property type="protein sequence ID" value="TMQ66743.1"/>
    <property type="molecule type" value="Genomic_DNA"/>
</dbReference>